<proteinExistence type="predicted"/>
<dbReference type="AlphaFoldDB" id="A0A4V2XA07"/>
<keyword evidence="2" id="KW-1185">Reference proteome</keyword>
<evidence type="ECO:0000313" key="2">
    <source>
        <dbReference type="Proteomes" id="UP000295706"/>
    </source>
</evidence>
<dbReference type="RefSeq" id="WP_132116524.1">
    <property type="nucleotide sequence ID" value="NZ_SMJU01000005.1"/>
</dbReference>
<reference evidence="1 2" key="1">
    <citation type="submission" date="2019-02" db="EMBL/GenBank/DDBJ databases">
        <title>Arundinibacter roseus gen. nov., sp. nov., a new member of the family Cytophagaceae.</title>
        <authorList>
            <person name="Szuroczki S."/>
            <person name="Khayer B."/>
            <person name="Sproer C."/>
            <person name="Toumi M."/>
            <person name="Szabo A."/>
            <person name="Felfoldi T."/>
            <person name="Schumann P."/>
            <person name="Toth E."/>
        </authorList>
    </citation>
    <scope>NUCLEOTIDE SEQUENCE [LARGE SCALE GENOMIC DNA]</scope>
    <source>
        <strain evidence="1 2">DMA-k-7a</strain>
    </source>
</reference>
<organism evidence="1 2">
    <name type="scientific">Arundinibacter roseus</name>
    <dbReference type="NCBI Taxonomy" id="2070510"/>
    <lineage>
        <taxon>Bacteria</taxon>
        <taxon>Pseudomonadati</taxon>
        <taxon>Bacteroidota</taxon>
        <taxon>Cytophagia</taxon>
        <taxon>Cytophagales</taxon>
        <taxon>Spirosomataceae</taxon>
        <taxon>Arundinibacter</taxon>
    </lineage>
</organism>
<accession>A0A4V2XA07</accession>
<comment type="caution">
    <text evidence="1">The sequence shown here is derived from an EMBL/GenBank/DDBJ whole genome shotgun (WGS) entry which is preliminary data.</text>
</comment>
<dbReference type="EMBL" id="SMJU01000005">
    <property type="protein sequence ID" value="TDB65795.1"/>
    <property type="molecule type" value="Genomic_DNA"/>
</dbReference>
<dbReference type="Proteomes" id="UP000295706">
    <property type="component" value="Unassembled WGS sequence"/>
</dbReference>
<name>A0A4V2XA07_9BACT</name>
<evidence type="ECO:0000313" key="1">
    <source>
        <dbReference type="EMBL" id="TDB65795.1"/>
    </source>
</evidence>
<gene>
    <name evidence="1" type="ORF">EZE20_08485</name>
</gene>
<sequence length="227" mass="25983">MKKRLAAQILVLYICLSCEPPTEELRADYSYFPLETGLFVEYQVRESHYSVAGPARETTYYLKERCGDTFQTHNGGEHVRIERFRKNSPTAAWLPDSVWSARLLPDRAIRTENNRAFIKLIFPLTSQTTWNGNALNELPSELYKANFETENLSGFESSLPRPLTVVQRQDSSIISLYRKSEQYAPGIGLIYRENTALEYCQEPSCLGSGRINSGHRKIQQMVAYGKE</sequence>
<dbReference type="OrthoDB" id="1467525at2"/>
<protein>
    <submittedName>
        <fullName evidence="1">Uncharacterized protein</fullName>
    </submittedName>
</protein>